<proteinExistence type="predicted"/>
<dbReference type="EMBL" id="JAUJEB010000003">
    <property type="protein sequence ID" value="MDN5213599.1"/>
    <property type="molecule type" value="Genomic_DNA"/>
</dbReference>
<dbReference type="RefSeq" id="WP_346758936.1">
    <property type="nucleotide sequence ID" value="NZ_JAUJEB010000003.1"/>
</dbReference>
<name>A0ABT8L765_9BACT</name>
<gene>
    <name evidence="1" type="ORF">QQ020_16120</name>
</gene>
<dbReference type="Proteomes" id="UP001172083">
    <property type="component" value="Unassembled WGS sequence"/>
</dbReference>
<protein>
    <submittedName>
        <fullName evidence="1">Uncharacterized protein</fullName>
    </submittedName>
</protein>
<organism evidence="1 2">
    <name type="scientific">Agaribacillus aureus</name>
    <dbReference type="NCBI Taxonomy" id="3051825"/>
    <lineage>
        <taxon>Bacteria</taxon>
        <taxon>Pseudomonadati</taxon>
        <taxon>Bacteroidota</taxon>
        <taxon>Cytophagia</taxon>
        <taxon>Cytophagales</taxon>
        <taxon>Splendidivirgaceae</taxon>
        <taxon>Agaribacillus</taxon>
    </lineage>
</organism>
<evidence type="ECO:0000313" key="2">
    <source>
        <dbReference type="Proteomes" id="UP001172083"/>
    </source>
</evidence>
<reference evidence="1" key="1">
    <citation type="submission" date="2023-06" db="EMBL/GenBank/DDBJ databases">
        <title>Genomic of Agaribacillus aureum.</title>
        <authorList>
            <person name="Wang G."/>
        </authorList>
    </citation>
    <scope>NUCLEOTIDE SEQUENCE</scope>
    <source>
        <strain evidence="1">BMA12</strain>
    </source>
</reference>
<accession>A0ABT8L765</accession>
<keyword evidence="2" id="KW-1185">Reference proteome</keyword>
<sequence length="226" mass="25522">MKNIINRSYRMLFPLILSLGIVDTWAQSKPKELLITIYKNESVPATSGKEEINLYKSHQNNLQQLLDDGYLNLIGFLKPGGAIFMGKAKDQPYIQERLDQDGAIEAGIYLYKIKAFEKKTGSICRFRQGCHQVNYQLITFWPNLNKETVKIAALMEYKHQSFLEASSSANEVVLIGAFDGLQGNFLIYQGEDFKDFISSDPAVVNDYLLPENLPFTSCDLSDCSSP</sequence>
<comment type="caution">
    <text evidence="1">The sequence shown here is derived from an EMBL/GenBank/DDBJ whole genome shotgun (WGS) entry which is preliminary data.</text>
</comment>
<evidence type="ECO:0000313" key="1">
    <source>
        <dbReference type="EMBL" id="MDN5213599.1"/>
    </source>
</evidence>